<evidence type="ECO:0000259" key="1">
    <source>
        <dbReference type="Pfam" id="PF13087"/>
    </source>
</evidence>
<dbReference type="Gramene" id="OPUNC11G17840.1">
    <property type="protein sequence ID" value="OPUNC11G17840.1"/>
    <property type="gene ID" value="OPUNC11G17840"/>
</dbReference>
<feature type="domain" description="DNA2/NAM7 helicase-like C-terminal" evidence="1">
    <location>
        <begin position="7"/>
        <end position="95"/>
    </location>
</feature>
<dbReference type="HOGENOM" id="CLU_1130602_0_0_1"/>
<accession>A0A0E0MHP2</accession>
<dbReference type="Pfam" id="PF13087">
    <property type="entry name" value="AAA_12"/>
    <property type="match status" value="1"/>
</dbReference>
<organism evidence="2">
    <name type="scientific">Oryza punctata</name>
    <name type="common">Red rice</name>
    <dbReference type="NCBI Taxonomy" id="4537"/>
    <lineage>
        <taxon>Eukaryota</taxon>
        <taxon>Viridiplantae</taxon>
        <taxon>Streptophyta</taxon>
        <taxon>Embryophyta</taxon>
        <taxon>Tracheophyta</taxon>
        <taxon>Spermatophyta</taxon>
        <taxon>Magnoliopsida</taxon>
        <taxon>Liliopsida</taxon>
        <taxon>Poales</taxon>
        <taxon>Poaceae</taxon>
        <taxon>BOP clade</taxon>
        <taxon>Oryzoideae</taxon>
        <taxon>Oryzeae</taxon>
        <taxon>Oryzinae</taxon>
        <taxon>Oryza</taxon>
    </lineage>
</organism>
<dbReference type="STRING" id="4537.A0A0E0MHP2"/>
<dbReference type="Proteomes" id="UP000026962">
    <property type="component" value="Chromosome 11"/>
</dbReference>
<proteinExistence type="predicted"/>
<evidence type="ECO:0000313" key="2">
    <source>
        <dbReference type="EnsemblPlants" id="OPUNC11G17840.1"/>
    </source>
</evidence>
<dbReference type="InterPro" id="IPR027417">
    <property type="entry name" value="P-loop_NTPase"/>
</dbReference>
<protein>
    <recommendedName>
        <fullName evidence="1">DNA2/NAM7 helicase-like C-terminal domain-containing protein</fullName>
    </recommendedName>
</protein>
<sequence>MSSLNNASRRHKIGVVCLTSNEANVVRSKLRFKHEIHDIIDLQVNSIDCLQEELFDMVILSTISEDSTEVKLVKDNNINAALTISRHFYWIVGNSTALINSEGTWKILVINAKECNCIQRLDINAFDEVEFEMNDVDDATDPNGEPLSKILSMTHAPFQSSLGAIESLMKFQKACLEPPQDFNWILSVDDLKSQYEKKLSKNLGSYKTTLGSEEISEKGCKRLQTALDIMKDTGVTGIDKSEQMEL</sequence>
<keyword evidence="3" id="KW-1185">Reference proteome</keyword>
<name>A0A0E0MHP2_ORYPU</name>
<dbReference type="Gene3D" id="3.40.50.300">
    <property type="entry name" value="P-loop containing nucleotide triphosphate hydrolases"/>
    <property type="match status" value="1"/>
</dbReference>
<reference evidence="2" key="1">
    <citation type="submission" date="2015-04" db="UniProtKB">
        <authorList>
            <consortium name="EnsemblPlants"/>
        </authorList>
    </citation>
    <scope>IDENTIFICATION</scope>
</reference>
<dbReference type="InterPro" id="IPR041679">
    <property type="entry name" value="DNA2/NAM7-like_C"/>
</dbReference>
<evidence type="ECO:0000313" key="3">
    <source>
        <dbReference type="Proteomes" id="UP000026962"/>
    </source>
</evidence>
<dbReference type="AlphaFoldDB" id="A0A0E0MHP2"/>
<dbReference type="EnsemblPlants" id="OPUNC11G17840.1">
    <property type="protein sequence ID" value="OPUNC11G17840.1"/>
    <property type="gene ID" value="OPUNC11G17840"/>
</dbReference>
<reference evidence="2" key="2">
    <citation type="submission" date="2018-05" db="EMBL/GenBank/DDBJ databases">
        <title>OpunRS2 (Oryza punctata Reference Sequence Version 2).</title>
        <authorList>
            <person name="Zhang J."/>
            <person name="Kudrna D."/>
            <person name="Lee S."/>
            <person name="Talag J."/>
            <person name="Welchert J."/>
            <person name="Wing R.A."/>
        </authorList>
    </citation>
    <scope>NUCLEOTIDE SEQUENCE [LARGE SCALE GENOMIC DNA]</scope>
</reference>